<feature type="compositionally biased region" description="Basic and acidic residues" evidence="1">
    <location>
        <begin position="9"/>
        <end position="24"/>
    </location>
</feature>
<dbReference type="KEGG" id="ftj:FTUN_5171"/>
<evidence type="ECO:0000313" key="2">
    <source>
        <dbReference type="EMBL" id="QJW97596.1"/>
    </source>
</evidence>
<accession>A0A6M5YW27</accession>
<evidence type="ECO:0000313" key="3">
    <source>
        <dbReference type="Proteomes" id="UP000503447"/>
    </source>
</evidence>
<gene>
    <name evidence="2" type="ORF">FTUN_5171</name>
</gene>
<reference evidence="3" key="1">
    <citation type="submission" date="2020-05" db="EMBL/GenBank/DDBJ databases">
        <title>Frigoriglobus tundricola gen. nov., sp. nov., a psychrotolerant cellulolytic planctomycete of the family Gemmataceae with two divergent copies of 16S rRNA gene.</title>
        <authorList>
            <person name="Kulichevskaya I.S."/>
            <person name="Ivanova A.A."/>
            <person name="Naumoff D.G."/>
            <person name="Beletsky A.V."/>
            <person name="Rijpstra W.I.C."/>
            <person name="Sinninghe Damste J.S."/>
            <person name="Mardanov A.V."/>
            <person name="Ravin N.V."/>
            <person name="Dedysh S.N."/>
        </authorList>
    </citation>
    <scope>NUCLEOTIDE SEQUENCE [LARGE SCALE GENOMIC DNA]</scope>
    <source>
        <strain evidence="3">PL17</strain>
    </source>
</reference>
<proteinExistence type="predicted"/>
<keyword evidence="3" id="KW-1185">Reference proteome</keyword>
<feature type="region of interest" description="Disordered" evidence="1">
    <location>
        <begin position="1"/>
        <end position="36"/>
    </location>
</feature>
<protein>
    <submittedName>
        <fullName evidence="2">Uncharacterized protein</fullName>
    </submittedName>
</protein>
<dbReference type="AlphaFoldDB" id="A0A6M5YW27"/>
<organism evidence="2 3">
    <name type="scientific">Frigoriglobus tundricola</name>
    <dbReference type="NCBI Taxonomy" id="2774151"/>
    <lineage>
        <taxon>Bacteria</taxon>
        <taxon>Pseudomonadati</taxon>
        <taxon>Planctomycetota</taxon>
        <taxon>Planctomycetia</taxon>
        <taxon>Gemmatales</taxon>
        <taxon>Gemmataceae</taxon>
        <taxon>Frigoriglobus</taxon>
    </lineage>
</organism>
<dbReference type="Proteomes" id="UP000503447">
    <property type="component" value="Chromosome"/>
</dbReference>
<sequence length="279" mass="31703">MRARNARQLVDELEQRRTELRTEPNDPPAPAAAPPSNLTVALDRAADRDLDRWASELVEREERLAQERSAVQALVKNVSAEKATLADRRLLLTEQLVQLATVRARWQEAEHATVAEMEQLARTMRLREAELDAREQRLARADSRRREDAYELWQLRLRLEAWQSKIVAYELRWHTEREQLEVEFARREAALLDREALGADEVPLALAVEVSDALPAELAALRDELERMAAVLLETDLPEAPDPPDTELPWGSEDVIPMASPAEPDDSEVLYFDAPARAA</sequence>
<name>A0A6M5YW27_9BACT</name>
<evidence type="ECO:0000256" key="1">
    <source>
        <dbReference type="SAM" id="MobiDB-lite"/>
    </source>
</evidence>
<dbReference type="EMBL" id="CP053452">
    <property type="protein sequence ID" value="QJW97596.1"/>
    <property type="molecule type" value="Genomic_DNA"/>
</dbReference>
<dbReference type="RefSeq" id="WP_171472937.1">
    <property type="nucleotide sequence ID" value="NZ_CP053452.2"/>
</dbReference>
<feature type="region of interest" description="Disordered" evidence="1">
    <location>
        <begin position="237"/>
        <end position="279"/>
    </location>
</feature>